<feature type="region of interest" description="Disordered" evidence="2">
    <location>
        <begin position="398"/>
        <end position="419"/>
    </location>
</feature>
<reference evidence="7" key="1">
    <citation type="submission" date="2018-04" db="EMBL/GenBank/DDBJ databases">
        <authorList>
            <person name="Lucker S."/>
            <person name="Sakoula D."/>
        </authorList>
    </citation>
    <scope>NUCLEOTIDE SEQUENCE [LARGE SCALE GENOMIC DNA]</scope>
</reference>
<feature type="transmembrane region" description="Helical" evidence="3">
    <location>
        <begin position="31"/>
        <end position="52"/>
    </location>
</feature>
<name>A0A330L3D7_9BACT</name>
<keyword evidence="3" id="KW-0472">Membrane</keyword>
<dbReference type="AlphaFoldDB" id="A0A330L3D7"/>
<evidence type="ECO:0000256" key="3">
    <source>
        <dbReference type="SAM" id="Phobius"/>
    </source>
</evidence>
<dbReference type="NCBIfam" id="TIGR01730">
    <property type="entry name" value="RND_mfp"/>
    <property type="match status" value="1"/>
</dbReference>
<evidence type="ECO:0000259" key="4">
    <source>
        <dbReference type="Pfam" id="PF25876"/>
    </source>
</evidence>
<dbReference type="GO" id="GO:1990281">
    <property type="term" value="C:efflux pump complex"/>
    <property type="evidence" value="ECO:0007669"/>
    <property type="project" value="TreeGrafter"/>
</dbReference>
<feature type="domain" description="CusB-like beta-barrel" evidence="5">
    <location>
        <begin position="257"/>
        <end position="328"/>
    </location>
</feature>
<dbReference type="PANTHER" id="PTHR30469">
    <property type="entry name" value="MULTIDRUG RESISTANCE PROTEIN MDTA"/>
    <property type="match status" value="1"/>
</dbReference>
<dbReference type="Gene3D" id="2.40.420.20">
    <property type="match status" value="1"/>
</dbReference>
<evidence type="ECO:0000256" key="1">
    <source>
        <dbReference type="ARBA" id="ARBA00009477"/>
    </source>
</evidence>
<dbReference type="InterPro" id="IPR058624">
    <property type="entry name" value="MdtA-like_HH"/>
</dbReference>
<organism evidence="6 7">
    <name type="scientific">Nitrospira lenta</name>
    <dbReference type="NCBI Taxonomy" id="1436998"/>
    <lineage>
        <taxon>Bacteria</taxon>
        <taxon>Pseudomonadati</taxon>
        <taxon>Nitrospirota</taxon>
        <taxon>Nitrospiria</taxon>
        <taxon>Nitrospirales</taxon>
        <taxon>Nitrospiraceae</taxon>
        <taxon>Nitrospira</taxon>
    </lineage>
</organism>
<comment type="similarity">
    <text evidence="1">Belongs to the membrane fusion protein (MFP) (TC 8.A.1) family.</text>
</comment>
<dbReference type="Gene3D" id="2.40.50.100">
    <property type="match status" value="1"/>
</dbReference>
<sequence>MTSPPIRDADVSVLTLPREESPQEPRPSKRWLRWVGAGIAGCGFLAGLYWMLPEFSALPEVDTAPVRIVGGAMPSSMLSASGYVVAQRQASVASKGTGRLEYLAVSVGSRVTTGDIIARVQQDDVQAVQRQVQARLDVAKAALTNAQAEHRDARLSYARAQALLPNQFVSQAEFDTTATRLRRAEATVRSAAAAITAAEADVQTADVMLENTLIRAPFDGTVLKKFAEIGEVVAPMASSASSRGAVVLIADMTSLAVETEISESSFSQIAQGQSAEITLDALQGKHYPAMVEQIVPTADRSKGTVLAKVRFVERDDRVLPEMSAKVSFLPVVRTNESAAPRLFVPSSALVQHNGRPILYVLENETVREVSVEEVSRSGGDSEVRGTLTASSHVILAPPSSLHTGMNVRSRIPQREEPQP</sequence>
<dbReference type="OrthoDB" id="9789643at2"/>
<keyword evidence="3" id="KW-0812">Transmembrane</keyword>
<dbReference type="SUPFAM" id="SSF111369">
    <property type="entry name" value="HlyD-like secretion proteins"/>
    <property type="match status" value="1"/>
</dbReference>
<keyword evidence="7" id="KW-1185">Reference proteome</keyword>
<evidence type="ECO:0000259" key="5">
    <source>
        <dbReference type="Pfam" id="PF25954"/>
    </source>
</evidence>
<dbReference type="EMBL" id="OUNR01000001">
    <property type="protein sequence ID" value="SPP63372.1"/>
    <property type="molecule type" value="Genomic_DNA"/>
</dbReference>
<dbReference type="InterPro" id="IPR006143">
    <property type="entry name" value="RND_pump_MFP"/>
</dbReference>
<evidence type="ECO:0000313" key="7">
    <source>
        <dbReference type="Proteomes" id="UP000248168"/>
    </source>
</evidence>
<dbReference type="RefSeq" id="WP_121987915.1">
    <property type="nucleotide sequence ID" value="NZ_OUNR01000001.1"/>
</dbReference>
<proteinExistence type="inferred from homology"/>
<keyword evidence="3" id="KW-1133">Transmembrane helix</keyword>
<gene>
    <name evidence="6" type="primary">hlyD</name>
    <name evidence="6" type="ORF">NITLEN_10458</name>
</gene>
<protein>
    <submittedName>
        <fullName evidence="6">Secretion protein HlyD</fullName>
    </submittedName>
</protein>
<feature type="domain" description="Multidrug resistance protein MdtA-like alpha-helical hairpin" evidence="4">
    <location>
        <begin position="136"/>
        <end position="201"/>
    </location>
</feature>
<dbReference type="Pfam" id="PF25954">
    <property type="entry name" value="Beta-barrel_RND_2"/>
    <property type="match status" value="1"/>
</dbReference>
<evidence type="ECO:0000256" key="2">
    <source>
        <dbReference type="SAM" id="MobiDB-lite"/>
    </source>
</evidence>
<dbReference type="Gene3D" id="2.40.30.170">
    <property type="match status" value="1"/>
</dbReference>
<dbReference type="PANTHER" id="PTHR30469:SF38">
    <property type="entry name" value="HLYD FAMILY SECRETION PROTEIN"/>
    <property type="match status" value="1"/>
</dbReference>
<dbReference type="GO" id="GO:0015562">
    <property type="term" value="F:efflux transmembrane transporter activity"/>
    <property type="evidence" value="ECO:0007669"/>
    <property type="project" value="TreeGrafter"/>
</dbReference>
<dbReference type="Gene3D" id="1.10.287.470">
    <property type="entry name" value="Helix hairpin bin"/>
    <property type="match status" value="1"/>
</dbReference>
<dbReference type="InterPro" id="IPR058792">
    <property type="entry name" value="Beta-barrel_RND_2"/>
</dbReference>
<accession>A0A330L3D7</accession>
<evidence type="ECO:0000313" key="6">
    <source>
        <dbReference type="EMBL" id="SPP63372.1"/>
    </source>
</evidence>
<dbReference type="Proteomes" id="UP000248168">
    <property type="component" value="Unassembled WGS sequence"/>
</dbReference>
<dbReference type="InParanoid" id="A0A330L3D7"/>
<dbReference type="Pfam" id="PF25876">
    <property type="entry name" value="HH_MFP_RND"/>
    <property type="match status" value="1"/>
</dbReference>